<sequence length="297" mass="30852">MRNIFGSALLAAGLTATLTACGGSDDGASSTTSSTMSSKTASASSSSTSSKPTPTGPTPGATVDAKAWADTSDKALKAEKSYRISEVSTADSGTTTGAMVRGAGDRVDLMAEMPGEGGLRYIDGNAYIQSPELPGKWIKFDKTSTNPEVKDFLEGVRRDVDGDEDINVLAAGKVTFVGDEAEGKHYKAQAPADQFYEDEVDEDSETEQGGPVDRKADKAKLKDRTVDIDVWLDAKNRPVKVKTDSTGLSGLGLSAKTSDVVFVSTTTYSGWGESVKIEVPPAAATVSADALSGQGQA</sequence>
<keyword evidence="2" id="KW-0732">Signal</keyword>
<feature type="region of interest" description="Disordered" evidence="1">
    <location>
        <begin position="22"/>
        <end position="66"/>
    </location>
</feature>
<gene>
    <name evidence="3" type="ORF">FB459_0999</name>
</gene>
<comment type="caution">
    <text evidence="3">The sequence shown here is derived from an EMBL/GenBank/DDBJ whole genome shotgun (WGS) entry which is preliminary data.</text>
</comment>
<dbReference type="OrthoDB" id="3781094at2"/>
<evidence type="ECO:0008006" key="5">
    <source>
        <dbReference type="Google" id="ProtNLM"/>
    </source>
</evidence>
<dbReference type="EMBL" id="VFMO01000001">
    <property type="protein sequence ID" value="TQJ13574.1"/>
    <property type="molecule type" value="Genomic_DNA"/>
</dbReference>
<accession>A0A542EE41</accession>
<organism evidence="3 4">
    <name type="scientific">Yimella lutea</name>
    <dbReference type="NCBI Taxonomy" id="587872"/>
    <lineage>
        <taxon>Bacteria</taxon>
        <taxon>Bacillati</taxon>
        <taxon>Actinomycetota</taxon>
        <taxon>Actinomycetes</taxon>
        <taxon>Micrococcales</taxon>
        <taxon>Dermacoccaceae</taxon>
        <taxon>Yimella</taxon>
    </lineage>
</organism>
<protein>
    <recommendedName>
        <fullName evidence="5">Lipoprotein</fullName>
    </recommendedName>
</protein>
<proteinExistence type="predicted"/>
<feature type="region of interest" description="Disordered" evidence="1">
    <location>
        <begin position="198"/>
        <end position="218"/>
    </location>
</feature>
<dbReference type="PROSITE" id="PS51257">
    <property type="entry name" value="PROKAR_LIPOPROTEIN"/>
    <property type="match status" value="1"/>
</dbReference>
<reference evidence="3 4" key="1">
    <citation type="submission" date="2019-06" db="EMBL/GenBank/DDBJ databases">
        <title>Sequencing the genomes of 1000 actinobacteria strains.</title>
        <authorList>
            <person name="Klenk H.-P."/>
        </authorList>
    </citation>
    <scope>NUCLEOTIDE SEQUENCE [LARGE SCALE GENOMIC DNA]</scope>
    <source>
        <strain evidence="3 4">DSM 19828</strain>
    </source>
</reference>
<dbReference type="RefSeq" id="WP_141927642.1">
    <property type="nucleotide sequence ID" value="NZ_BAABCI010000030.1"/>
</dbReference>
<keyword evidence="4" id="KW-1185">Reference proteome</keyword>
<evidence type="ECO:0000256" key="1">
    <source>
        <dbReference type="SAM" id="MobiDB-lite"/>
    </source>
</evidence>
<feature type="signal peptide" evidence="2">
    <location>
        <begin position="1"/>
        <end position="22"/>
    </location>
</feature>
<feature type="compositionally biased region" description="Low complexity" evidence="1">
    <location>
        <begin position="22"/>
        <end position="62"/>
    </location>
</feature>
<evidence type="ECO:0000313" key="4">
    <source>
        <dbReference type="Proteomes" id="UP000320806"/>
    </source>
</evidence>
<dbReference type="AlphaFoldDB" id="A0A542EE41"/>
<evidence type="ECO:0000313" key="3">
    <source>
        <dbReference type="EMBL" id="TQJ13574.1"/>
    </source>
</evidence>
<name>A0A542EE41_9MICO</name>
<dbReference type="Gene3D" id="2.50.20.20">
    <property type="match status" value="1"/>
</dbReference>
<feature type="chain" id="PRO_5039499445" description="Lipoprotein" evidence="2">
    <location>
        <begin position="23"/>
        <end position="297"/>
    </location>
</feature>
<evidence type="ECO:0000256" key="2">
    <source>
        <dbReference type="SAM" id="SignalP"/>
    </source>
</evidence>
<dbReference type="Proteomes" id="UP000320806">
    <property type="component" value="Unassembled WGS sequence"/>
</dbReference>